<accession>A0A1E8BLL3</accession>
<evidence type="ECO:0000313" key="2">
    <source>
        <dbReference type="Proteomes" id="UP000175835"/>
    </source>
</evidence>
<reference evidence="1 2" key="1">
    <citation type="submission" date="2016-05" db="EMBL/GenBank/DDBJ databases">
        <title>Bacillus thuringiensis and Bacillus weihenstephanensis as novel biocontrol agents of wilt causing Verticillium species.</title>
        <authorList>
            <person name="Hollensteiner J."/>
            <person name="Wemheuer F."/>
            <person name="Harting R."/>
            <person name="Kolarzyk A."/>
            <person name="Diaz-Valerio S."/>
            <person name="Poehlein A."/>
            <person name="Brzuszkiewicz E."/>
            <person name="Nesemann K."/>
            <person name="Braus-Stromeyer S."/>
            <person name="Braus G."/>
            <person name="Daniel R."/>
            <person name="Liesegang H."/>
        </authorList>
    </citation>
    <scope>NUCLEOTIDE SEQUENCE [LARGE SCALE GENOMIC DNA]</scope>
    <source>
        <strain evidence="1 2">GOE11</strain>
    </source>
</reference>
<organism evidence="1 2">
    <name type="scientific">Bacillus mycoides</name>
    <dbReference type="NCBI Taxonomy" id="1405"/>
    <lineage>
        <taxon>Bacteria</taxon>
        <taxon>Bacillati</taxon>
        <taxon>Bacillota</taxon>
        <taxon>Bacilli</taxon>
        <taxon>Bacillales</taxon>
        <taxon>Bacillaceae</taxon>
        <taxon>Bacillus</taxon>
        <taxon>Bacillus cereus group</taxon>
    </lineage>
</organism>
<sequence>MFSSKKDRIKDYLEDEGYKVKEYLYQDGDWYHFKVNEG</sequence>
<dbReference type="Proteomes" id="UP000175835">
    <property type="component" value="Unassembled WGS sequence"/>
</dbReference>
<dbReference type="AlphaFoldDB" id="A0A1E8BLL3"/>
<evidence type="ECO:0000313" key="1">
    <source>
        <dbReference type="EMBL" id="OFD90172.1"/>
    </source>
</evidence>
<name>A0A1E8BLL3_BACMY</name>
<gene>
    <name evidence="1" type="ORF">BWGOE11_34630</name>
</gene>
<proteinExistence type="predicted"/>
<dbReference type="EMBL" id="LXLX01000044">
    <property type="protein sequence ID" value="OFD90172.1"/>
    <property type="molecule type" value="Genomic_DNA"/>
</dbReference>
<protein>
    <submittedName>
        <fullName evidence="1">Uncharacterized protein</fullName>
    </submittedName>
</protein>
<comment type="caution">
    <text evidence="1">The sequence shown here is derived from an EMBL/GenBank/DDBJ whole genome shotgun (WGS) entry which is preliminary data.</text>
</comment>